<reference evidence="1" key="1">
    <citation type="submission" date="2023-04" db="EMBL/GenBank/DDBJ databases">
        <title>A chromosome-level genome assembly of the parasitoid wasp Eretmocerus hayati.</title>
        <authorList>
            <person name="Zhong Y."/>
            <person name="Liu S."/>
            <person name="Liu Y."/>
        </authorList>
    </citation>
    <scope>NUCLEOTIDE SEQUENCE</scope>
    <source>
        <strain evidence="1">ZJU_SS_LIU_2023</strain>
    </source>
</reference>
<protein>
    <submittedName>
        <fullName evidence="1">Uncharacterized protein</fullName>
    </submittedName>
</protein>
<proteinExistence type="predicted"/>
<dbReference type="Proteomes" id="UP001239111">
    <property type="component" value="Chromosome 3"/>
</dbReference>
<evidence type="ECO:0000313" key="1">
    <source>
        <dbReference type="EMBL" id="KAJ8672018.1"/>
    </source>
</evidence>
<comment type="caution">
    <text evidence="1">The sequence shown here is derived from an EMBL/GenBank/DDBJ whole genome shotgun (WGS) entry which is preliminary data.</text>
</comment>
<accession>A0ACC2NMI0</accession>
<dbReference type="EMBL" id="CM056743">
    <property type="protein sequence ID" value="KAJ8672018.1"/>
    <property type="molecule type" value="Genomic_DNA"/>
</dbReference>
<keyword evidence="2" id="KW-1185">Reference proteome</keyword>
<evidence type="ECO:0000313" key="2">
    <source>
        <dbReference type="Proteomes" id="UP001239111"/>
    </source>
</evidence>
<sequence length="245" mass="28109">MTNLPGNWENLSLPQQLGALFTEIQLSSSKTDSTLVNPVGRIESLFETVKLQSERFDKLETENQSLRRELGQLKESRVNFSTSTEVKVTGISTKCDIPLGLLPNIILGELGVPSLNNDVLEIRKIKPEKSTKVLGSQKDKSQNDTFSCVIKFKSVCIRNHVLKVKRRFGEFYAKDIIPDMKFESKIGIFEMLPQTMHELRLKTKERAEQRNYKYVWVREGTLFTKKDKDSERIAITSDLDLERIL</sequence>
<name>A0ACC2NMI0_9HYME</name>
<gene>
    <name evidence="1" type="ORF">QAD02_003277</name>
</gene>
<organism evidence="1 2">
    <name type="scientific">Eretmocerus hayati</name>
    <dbReference type="NCBI Taxonomy" id="131215"/>
    <lineage>
        <taxon>Eukaryota</taxon>
        <taxon>Metazoa</taxon>
        <taxon>Ecdysozoa</taxon>
        <taxon>Arthropoda</taxon>
        <taxon>Hexapoda</taxon>
        <taxon>Insecta</taxon>
        <taxon>Pterygota</taxon>
        <taxon>Neoptera</taxon>
        <taxon>Endopterygota</taxon>
        <taxon>Hymenoptera</taxon>
        <taxon>Apocrita</taxon>
        <taxon>Proctotrupomorpha</taxon>
        <taxon>Chalcidoidea</taxon>
        <taxon>Aphelinidae</taxon>
        <taxon>Aphelininae</taxon>
        <taxon>Eretmocerus</taxon>
    </lineage>
</organism>